<evidence type="ECO:0000313" key="2">
    <source>
        <dbReference type="Proteomes" id="UP000465601"/>
    </source>
</evidence>
<proteinExistence type="predicted"/>
<reference evidence="1 2" key="1">
    <citation type="submission" date="2019-10" db="EMBL/GenBank/DDBJ databases">
        <title>Alkaliphilus serpentinus sp. nov. and Alkaliphilus pronyensis sp. nov., two novel anaerobic alkaliphilic species isolated from the serpentinized-hosted hydrothermal field of the Prony Bay (New Caledonia).</title>
        <authorList>
            <person name="Postec A."/>
        </authorList>
    </citation>
    <scope>NUCLEOTIDE SEQUENCE [LARGE SCALE GENOMIC DNA]</scope>
    <source>
        <strain evidence="1 2">LacT</strain>
    </source>
</reference>
<comment type="caution">
    <text evidence="1">The sequence shown here is derived from an EMBL/GenBank/DDBJ whole genome shotgun (WGS) entry which is preliminary data.</text>
</comment>
<accession>A0A833HLV4</accession>
<dbReference type="Pfam" id="PF20074">
    <property type="entry name" value="DUF6470"/>
    <property type="match status" value="1"/>
</dbReference>
<name>A0A833HLV4_9FIRM</name>
<dbReference type="AlphaFoldDB" id="A0A833HLV4"/>
<dbReference type="InterPro" id="IPR045527">
    <property type="entry name" value="DUF6470"/>
</dbReference>
<dbReference type="EMBL" id="WBZB01000051">
    <property type="protein sequence ID" value="KAB3526644.1"/>
    <property type="molecule type" value="Genomic_DNA"/>
</dbReference>
<keyword evidence="2" id="KW-1185">Reference proteome</keyword>
<protein>
    <submittedName>
        <fullName evidence="1">Uncharacterized protein</fullName>
    </submittedName>
</protein>
<evidence type="ECO:0000313" key="1">
    <source>
        <dbReference type="EMBL" id="KAB3526644.1"/>
    </source>
</evidence>
<gene>
    <name evidence="1" type="ORF">F8153_13665</name>
</gene>
<dbReference type="OrthoDB" id="2112831at2"/>
<dbReference type="Proteomes" id="UP000465601">
    <property type="component" value="Unassembled WGS sequence"/>
</dbReference>
<organism evidence="1 2">
    <name type="scientific">Alkaliphilus serpentinus</name>
    <dbReference type="NCBI Taxonomy" id="1482731"/>
    <lineage>
        <taxon>Bacteria</taxon>
        <taxon>Bacillati</taxon>
        <taxon>Bacillota</taxon>
        <taxon>Clostridia</taxon>
        <taxon>Peptostreptococcales</taxon>
        <taxon>Natronincolaceae</taxon>
        <taxon>Alkaliphilus</taxon>
    </lineage>
</organism>
<sequence length="187" mass="20952">MQIRIQSQSALIGINSNFGEFSIQQNQWPMKLSTKDSKLHIQSEEAVLLIDQSRCFAEAGLKSTMEMSRELANKGRVAALQATARIAGEGKEMADIHNGMAIARQAKARYAAKEKSFNFDMIPKSRPEIEVIQGEVSGYVERGYIDLNMGKITPDIKYYRGDINIYLKQKNYLKIDFVGENVNVLGG</sequence>
<dbReference type="RefSeq" id="WP_151866910.1">
    <property type="nucleotide sequence ID" value="NZ_WBZB01000051.1"/>
</dbReference>